<dbReference type="AlphaFoldDB" id="A0A0S4KQM7"/>
<gene>
    <name evidence="1" type="ORF">NITINOP_0686</name>
</gene>
<accession>A0A0S4KQM7</accession>
<evidence type="ECO:0008006" key="3">
    <source>
        <dbReference type="Google" id="ProtNLM"/>
    </source>
</evidence>
<sequence>MGMNKLNHAKRVQIINLLVEGNSMRATARIADVAFNTVAKLFIDTARMCADYQDRTFRKLTCKKLQLDEIWSFVYAKQKNVPDEKRGQAGDIWTWVAIDADSKLVPSWRIGSRDARTACEFVDDLASRLAHRVQITSDGYRPYLQAVEGAFGSNVDFAQLVKLYGDTVEGQKRYSPPVCTGAVKSVVMGNPDACCISTSYVERQNLTMRMSIRRFTRLTNAFSKKIENHALSVALHYMHYNFCRVHKTLRVTPAMAAGVSDHVWTIDEIVALVEQAEAQSK</sequence>
<keyword evidence="2" id="KW-1185">Reference proteome</keyword>
<evidence type="ECO:0000313" key="2">
    <source>
        <dbReference type="Proteomes" id="UP000066284"/>
    </source>
</evidence>
<protein>
    <recommendedName>
        <fullName evidence="3">Transposase</fullName>
    </recommendedName>
</protein>
<evidence type="ECO:0000313" key="1">
    <source>
        <dbReference type="EMBL" id="CUQ65661.1"/>
    </source>
</evidence>
<organism evidence="1 2">
    <name type="scientific">Candidatus Nitrospira inopinata</name>
    <dbReference type="NCBI Taxonomy" id="1715989"/>
    <lineage>
        <taxon>Bacteria</taxon>
        <taxon>Pseudomonadati</taxon>
        <taxon>Nitrospirota</taxon>
        <taxon>Nitrospiria</taxon>
        <taxon>Nitrospirales</taxon>
        <taxon>Nitrospiraceae</taxon>
        <taxon>Nitrospira</taxon>
    </lineage>
</organism>
<name>A0A0S4KQM7_9BACT</name>
<dbReference type="KEGG" id="nio:NITINOP_0686"/>
<proteinExistence type="predicted"/>
<reference evidence="2" key="1">
    <citation type="submission" date="2015-09" db="EMBL/GenBank/DDBJ databases">
        <authorList>
            <person name="Daims H."/>
        </authorList>
    </citation>
    <scope>NUCLEOTIDE SEQUENCE [LARGE SCALE GENOMIC DNA]</scope>
</reference>
<dbReference type="STRING" id="1715989.NITINOP_0686"/>
<dbReference type="Proteomes" id="UP000066284">
    <property type="component" value="Chromosome 1"/>
</dbReference>
<dbReference type="EMBL" id="LN885086">
    <property type="protein sequence ID" value="CUQ65661.1"/>
    <property type="molecule type" value="Genomic_DNA"/>
</dbReference>